<organism evidence="1 2">
    <name type="scientific">Alteromonas ponticola</name>
    <dbReference type="NCBI Taxonomy" id="2720613"/>
    <lineage>
        <taxon>Bacteria</taxon>
        <taxon>Pseudomonadati</taxon>
        <taxon>Pseudomonadota</taxon>
        <taxon>Gammaproteobacteria</taxon>
        <taxon>Alteromonadales</taxon>
        <taxon>Alteromonadaceae</taxon>
        <taxon>Alteromonas/Salinimonas group</taxon>
        <taxon>Alteromonas</taxon>
    </lineage>
</organism>
<dbReference type="EMBL" id="JAATNW010000002">
    <property type="protein sequence ID" value="NMH59334.1"/>
    <property type="molecule type" value="Genomic_DNA"/>
</dbReference>
<dbReference type="PANTHER" id="PTHR48098:SF6">
    <property type="entry name" value="FERRI-BACILLIBACTIN ESTERASE BESA"/>
    <property type="match status" value="1"/>
</dbReference>
<keyword evidence="2" id="KW-1185">Reference proteome</keyword>
<dbReference type="SUPFAM" id="SSF53474">
    <property type="entry name" value="alpha/beta-Hydrolases"/>
    <property type="match status" value="1"/>
</dbReference>
<proteinExistence type="predicted"/>
<evidence type="ECO:0000313" key="1">
    <source>
        <dbReference type="EMBL" id="NMH59334.1"/>
    </source>
</evidence>
<sequence length="386" mass="43534">MTLLIGLMMSTALLASETGLQLIVQPPASYSSKDTIHIVGNFNDWQLDGDEAEQLQWVEGRLQADLNVEQGELFFTFVKNKSWRNMPASLDGRSLCTFHRSIADSTSQIQVSLPAWNTDSPIKERSSTVTGTVKYLRQIYNPQFERFDDIAVYLPQSYSPQSDKRYPVLYMLDGQNLFDTATSYSDEWQIDERLAKLESEQDLEMIVVAVPNSEQRWTEYNPWPFLNSEGKQVEGKGAATIAFIQHTLKPVIDSKFNTLQSQTGLAGSSLGGLMALYAGIEHGKVFSFVAAFSPALDIHNKDGENVLFAALKNKQLSASKIYFDMGWVEYGDYARVNQLAQLLETAYGKQQHKLKLVKDDLGRHCELDWSKRFPDAIEWLIASDSN</sequence>
<dbReference type="InterPro" id="IPR000801">
    <property type="entry name" value="Esterase-like"/>
</dbReference>
<dbReference type="Pfam" id="PF00756">
    <property type="entry name" value="Esterase"/>
    <property type="match status" value="1"/>
</dbReference>
<dbReference type="InterPro" id="IPR013783">
    <property type="entry name" value="Ig-like_fold"/>
</dbReference>
<dbReference type="InterPro" id="IPR029058">
    <property type="entry name" value="AB_hydrolase_fold"/>
</dbReference>
<dbReference type="RefSeq" id="WP_169209888.1">
    <property type="nucleotide sequence ID" value="NZ_JAATNW010000002.1"/>
</dbReference>
<dbReference type="GO" id="GO:0016787">
    <property type="term" value="F:hydrolase activity"/>
    <property type="evidence" value="ECO:0007669"/>
    <property type="project" value="UniProtKB-KW"/>
</dbReference>
<evidence type="ECO:0000313" key="2">
    <source>
        <dbReference type="Proteomes" id="UP000709336"/>
    </source>
</evidence>
<dbReference type="InterPro" id="IPR050583">
    <property type="entry name" value="Mycobacterial_A85_antigen"/>
</dbReference>
<accession>A0ABX1QZV0</accession>
<name>A0ABX1QZV0_9ALTE</name>
<dbReference type="Proteomes" id="UP000709336">
    <property type="component" value="Unassembled WGS sequence"/>
</dbReference>
<dbReference type="Gene3D" id="2.60.40.10">
    <property type="entry name" value="Immunoglobulins"/>
    <property type="match status" value="1"/>
</dbReference>
<protein>
    <submittedName>
        <fullName evidence="1">Alpha/beta hydrolase</fullName>
    </submittedName>
</protein>
<comment type="caution">
    <text evidence="1">The sequence shown here is derived from an EMBL/GenBank/DDBJ whole genome shotgun (WGS) entry which is preliminary data.</text>
</comment>
<dbReference type="Gene3D" id="3.40.50.1820">
    <property type="entry name" value="alpha/beta hydrolase"/>
    <property type="match status" value="1"/>
</dbReference>
<reference evidence="1 2" key="1">
    <citation type="submission" date="2020-03" db="EMBL/GenBank/DDBJ databases">
        <title>Alteromonas ponticola sp. nov., isolated from seawater.</title>
        <authorList>
            <person name="Yoon J.-H."/>
            <person name="Kim Y.-O."/>
        </authorList>
    </citation>
    <scope>NUCLEOTIDE SEQUENCE [LARGE SCALE GENOMIC DNA]</scope>
    <source>
        <strain evidence="1 2">MYP5</strain>
    </source>
</reference>
<dbReference type="PANTHER" id="PTHR48098">
    <property type="entry name" value="ENTEROCHELIN ESTERASE-RELATED"/>
    <property type="match status" value="1"/>
</dbReference>
<keyword evidence="1" id="KW-0378">Hydrolase</keyword>
<gene>
    <name evidence="1" type="ORF">HCJ96_04780</name>
</gene>